<evidence type="ECO:0000256" key="4">
    <source>
        <dbReference type="SAM" id="Coils"/>
    </source>
</evidence>
<reference evidence="5" key="2">
    <citation type="submission" date="2023-05" db="EMBL/GenBank/DDBJ databases">
        <authorList>
            <consortium name="Lawrence Berkeley National Laboratory"/>
            <person name="Steindorff A."/>
            <person name="Hensen N."/>
            <person name="Bonometti L."/>
            <person name="Westerberg I."/>
            <person name="Brannstrom I.O."/>
            <person name="Guillou S."/>
            <person name="Cros-Aarteil S."/>
            <person name="Calhoun S."/>
            <person name="Haridas S."/>
            <person name="Kuo A."/>
            <person name="Mondo S."/>
            <person name="Pangilinan J."/>
            <person name="Riley R."/>
            <person name="Labutti K."/>
            <person name="Andreopoulos B."/>
            <person name="Lipzen A."/>
            <person name="Chen C."/>
            <person name="Yanf M."/>
            <person name="Daum C."/>
            <person name="Ng V."/>
            <person name="Clum A."/>
            <person name="Ohm R."/>
            <person name="Martin F."/>
            <person name="Silar P."/>
            <person name="Natvig D."/>
            <person name="Lalanne C."/>
            <person name="Gautier V."/>
            <person name="Ament-Velasquez S.L."/>
            <person name="Kruys A."/>
            <person name="Hutchinson M.I."/>
            <person name="Powell A.J."/>
            <person name="Barry K."/>
            <person name="Miller A.N."/>
            <person name="Grigoriev I.V."/>
            <person name="Debuchy R."/>
            <person name="Gladieux P."/>
            <person name="Thoren M.H."/>
            <person name="Johannesson H."/>
        </authorList>
    </citation>
    <scope>NUCLEOTIDE SEQUENCE</scope>
    <source>
        <strain evidence="5">CBS 508.74</strain>
    </source>
</reference>
<protein>
    <recommendedName>
        <fullName evidence="7">Translation initiation factor IF-3</fullName>
    </recommendedName>
</protein>
<name>A0AAN6TAB9_9PEZI</name>
<evidence type="ECO:0000256" key="3">
    <source>
        <dbReference type="ARBA" id="ARBA00022917"/>
    </source>
</evidence>
<dbReference type="EMBL" id="MU853349">
    <property type="protein sequence ID" value="KAK4110683.1"/>
    <property type="molecule type" value="Genomic_DNA"/>
</dbReference>
<keyword evidence="6" id="KW-1185">Reference proteome</keyword>
<keyword evidence="3" id="KW-0648">Protein biosynthesis</keyword>
<proteinExistence type="inferred from homology"/>
<dbReference type="GO" id="GO:0032790">
    <property type="term" value="P:ribosome disassembly"/>
    <property type="evidence" value="ECO:0007669"/>
    <property type="project" value="TreeGrafter"/>
</dbReference>
<comment type="similarity">
    <text evidence="1">Belongs to the IF-3 family.</text>
</comment>
<organism evidence="5 6">
    <name type="scientific">Canariomyces notabilis</name>
    <dbReference type="NCBI Taxonomy" id="2074819"/>
    <lineage>
        <taxon>Eukaryota</taxon>
        <taxon>Fungi</taxon>
        <taxon>Dikarya</taxon>
        <taxon>Ascomycota</taxon>
        <taxon>Pezizomycotina</taxon>
        <taxon>Sordariomycetes</taxon>
        <taxon>Sordariomycetidae</taxon>
        <taxon>Sordariales</taxon>
        <taxon>Chaetomiaceae</taxon>
        <taxon>Canariomyces</taxon>
    </lineage>
</organism>
<gene>
    <name evidence="5" type="ORF">N656DRAFT_781462</name>
</gene>
<feature type="coiled-coil region" evidence="4">
    <location>
        <begin position="142"/>
        <end position="169"/>
    </location>
</feature>
<dbReference type="InterPro" id="IPR001288">
    <property type="entry name" value="Translation_initiation_fac_3"/>
</dbReference>
<evidence type="ECO:0000313" key="6">
    <source>
        <dbReference type="Proteomes" id="UP001302812"/>
    </source>
</evidence>
<evidence type="ECO:0000256" key="1">
    <source>
        <dbReference type="ARBA" id="ARBA00005439"/>
    </source>
</evidence>
<dbReference type="RefSeq" id="XP_064668253.1">
    <property type="nucleotide sequence ID" value="XM_064815586.1"/>
</dbReference>
<evidence type="ECO:0000256" key="2">
    <source>
        <dbReference type="ARBA" id="ARBA00022540"/>
    </source>
</evidence>
<keyword evidence="4" id="KW-0175">Coiled coil</keyword>
<dbReference type="InterPro" id="IPR036788">
    <property type="entry name" value="T_IF-3_C_sf"/>
</dbReference>
<dbReference type="AlphaFoldDB" id="A0AAN6TAB9"/>
<dbReference type="GO" id="GO:0003743">
    <property type="term" value="F:translation initiation factor activity"/>
    <property type="evidence" value="ECO:0007669"/>
    <property type="project" value="UniProtKB-KW"/>
</dbReference>
<dbReference type="Gene3D" id="3.30.110.10">
    <property type="entry name" value="Translation initiation factor 3 (IF-3), C-terminal domain"/>
    <property type="match status" value="1"/>
</dbReference>
<keyword evidence="2" id="KW-0396">Initiation factor</keyword>
<accession>A0AAN6TAB9</accession>
<dbReference type="GO" id="GO:0070124">
    <property type="term" value="P:mitochondrial translational initiation"/>
    <property type="evidence" value="ECO:0007669"/>
    <property type="project" value="TreeGrafter"/>
</dbReference>
<dbReference type="PANTHER" id="PTHR10938">
    <property type="entry name" value="TRANSLATION INITIATION FACTOR IF-3"/>
    <property type="match status" value="1"/>
</dbReference>
<comment type="caution">
    <text evidence="5">The sequence shown here is derived from an EMBL/GenBank/DDBJ whole genome shotgun (WGS) entry which is preliminary data.</text>
</comment>
<reference evidence="5" key="1">
    <citation type="journal article" date="2023" name="Mol. Phylogenet. Evol.">
        <title>Genome-scale phylogeny and comparative genomics of the fungal order Sordariales.</title>
        <authorList>
            <person name="Hensen N."/>
            <person name="Bonometti L."/>
            <person name="Westerberg I."/>
            <person name="Brannstrom I.O."/>
            <person name="Guillou S."/>
            <person name="Cros-Aarteil S."/>
            <person name="Calhoun S."/>
            <person name="Haridas S."/>
            <person name="Kuo A."/>
            <person name="Mondo S."/>
            <person name="Pangilinan J."/>
            <person name="Riley R."/>
            <person name="LaButti K."/>
            <person name="Andreopoulos B."/>
            <person name="Lipzen A."/>
            <person name="Chen C."/>
            <person name="Yan M."/>
            <person name="Daum C."/>
            <person name="Ng V."/>
            <person name="Clum A."/>
            <person name="Steindorff A."/>
            <person name="Ohm R.A."/>
            <person name="Martin F."/>
            <person name="Silar P."/>
            <person name="Natvig D.O."/>
            <person name="Lalanne C."/>
            <person name="Gautier V."/>
            <person name="Ament-Velasquez S.L."/>
            <person name="Kruys A."/>
            <person name="Hutchinson M.I."/>
            <person name="Powell A.J."/>
            <person name="Barry K."/>
            <person name="Miller A.N."/>
            <person name="Grigoriev I.V."/>
            <person name="Debuchy R."/>
            <person name="Gladieux P."/>
            <person name="Hiltunen Thoren M."/>
            <person name="Johannesson H."/>
        </authorList>
    </citation>
    <scope>NUCLEOTIDE SEQUENCE</scope>
    <source>
        <strain evidence="5">CBS 508.74</strain>
    </source>
</reference>
<evidence type="ECO:0000313" key="5">
    <source>
        <dbReference type="EMBL" id="KAK4110683.1"/>
    </source>
</evidence>
<dbReference type="PANTHER" id="PTHR10938:SF0">
    <property type="entry name" value="TRANSLATION INITIATION FACTOR IF-3, MITOCHONDRIAL"/>
    <property type="match status" value="1"/>
</dbReference>
<dbReference type="SUPFAM" id="SSF55200">
    <property type="entry name" value="Translation initiation factor IF3, C-terminal domain"/>
    <property type="match status" value="1"/>
</dbReference>
<dbReference type="GO" id="GO:0005739">
    <property type="term" value="C:mitochondrion"/>
    <property type="evidence" value="ECO:0007669"/>
    <property type="project" value="TreeGrafter"/>
</dbReference>
<sequence length="286" mass="31707">MKTSQCLLNSSIALRNVFISKSLVLESPGQLQRLLLPAIANSFRSPSSLRRLHSTRYVSLIKKGPPRAASPAPDNLLRNYDIKYPLVQIRQPDNRLSPPEETKSVLRRIDRARYDLVLIVPPKKEGKGPEYPICVVVDRRAASEAARAKEKAEKEIKKANKSVLKELEINWAIAPHDLATKMKQLKKFLSKGYRVQLRLYNPKERSKRRATPEEAKEVHKVVLQIIAEVPGTANFKPTTGAVGQELIMYLQPSTKATGTAAADGKASDETATMEVAEAAVVKEAGP</sequence>
<dbReference type="GO" id="GO:0043022">
    <property type="term" value="F:ribosome binding"/>
    <property type="evidence" value="ECO:0007669"/>
    <property type="project" value="TreeGrafter"/>
</dbReference>
<dbReference type="GeneID" id="89939711"/>
<evidence type="ECO:0008006" key="7">
    <source>
        <dbReference type="Google" id="ProtNLM"/>
    </source>
</evidence>
<dbReference type="Proteomes" id="UP001302812">
    <property type="component" value="Unassembled WGS sequence"/>
</dbReference>